<dbReference type="InterPro" id="IPR002751">
    <property type="entry name" value="CbiM/NikMN"/>
</dbReference>
<dbReference type="Gene3D" id="1.10.1760.20">
    <property type="match status" value="1"/>
</dbReference>
<feature type="transmembrane region" description="Helical" evidence="7">
    <location>
        <begin position="130"/>
        <end position="157"/>
    </location>
</feature>
<evidence type="ECO:0000256" key="2">
    <source>
        <dbReference type="ARBA" id="ARBA00022448"/>
    </source>
</evidence>
<proteinExistence type="predicted"/>
<keyword evidence="2" id="KW-0813">Transport</keyword>
<dbReference type="PANTHER" id="PTHR34229:SF1">
    <property type="entry name" value="METAL TRANSPORT PROTEIN HI_1621-RELATED"/>
    <property type="match status" value="1"/>
</dbReference>
<dbReference type="AlphaFoldDB" id="A0A484HET1"/>
<feature type="transmembrane region" description="Helical" evidence="7">
    <location>
        <begin position="85"/>
        <end position="118"/>
    </location>
</feature>
<gene>
    <name evidence="8" type="ORF">EPICR_20209</name>
</gene>
<keyword evidence="5 7" id="KW-1133">Transmembrane helix</keyword>
<evidence type="ECO:0000256" key="5">
    <source>
        <dbReference type="ARBA" id="ARBA00022989"/>
    </source>
</evidence>
<dbReference type="GO" id="GO:0005886">
    <property type="term" value="C:plasma membrane"/>
    <property type="evidence" value="ECO:0007669"/>
    <property type="project" value="UniProtKB-SubCell"/>
</dbReference>
<evidence type="ECO:0000256" key="6">
    <source>
        <dbReference type="ARBA" id="ARBA00023136"/>
    </source>
</evidence>
<feature type="transmembrane region" description="Helical" evidence="7">
    <location>
        <begin position="40"/>
        <end position="65"/>
    </location>
</feature>
<name>A0A484HET1_9BACT</name>
<keyword evidence="4 7" id="KW-0812">Transmembrane</keyword>
<evidence type="ECO:0000256" key="7">
    <source>
        <dbReference type="SAM" id="Phobius"/>
    </source>
</evidence>
<reference evidence="8" key="1">
    <citation type="submission" date="2019-01" db="EMBL/GenBank/DDBJ databases">
        <authorList>
            <consortium name="Genoscope - CEA"/>
            <person name="William W."/>
        </authorList>
    </citation>
    <scope>NUCLEOTIDE SEQUENCE</scope>
    <source>
        <strain evidence="8">CR-1</strain>
    </source>
</reference>
<dbReference type="EMBL" id="CAACVI010000012">
    <property type="protein sequence ID" value="VEN73740.1"/>
    <property type="molecule type" value="Genomic_DNA"/>
</dbReference>
<dbReference type="NCBIfam" id="NF004905">
    <property type="entry name" value="PRK06265.1-5"/>
    <property type="match status" value="1"/>
</dbReference>
<dbReference type="NCBIfam" id="NF004909">
    <property type="entry name" value="PRK06265.2-5"/>
    <property type="match status" value="1"/>
</dbReference>
<feature type="transmembrane region" description="Helical" evidence="7">
    <location>
        <begin position="169"/>
        <end position="190"/>
    </location>
</feature>
<accession>A0A484HET1</accession>
<comment type="subcellular location">
    <subcellularLocation>
        <location evidence="1">Cell membrane</location>
        <topology evidence="1">Multi-pass membrane protein</topology>
    </subcellularLocation>
</comment>
<sequence length="202" mass="20620">MHISEGVLTPEILAAGAVLAVAGAAIGLKKTRSRDIPAMGILSAAFFVASLIHIPVGPVSAHLVLNGLLGLVLGWRAFPAILTGVMLQALLFQFGGITAIGVNAVNMALPAIVCFLVFKKGARPESSPRLFMATAFACGFFSVLLSAALIALSLSLAGDAFVPAAKVAAVAHFPLMVIEGVITSACAMFLRKTKPELLGGGA</sequence>
<protein>
    <submittedName>
        <fullName evidence="8">Cobalamin biosynthesis protein CbiM</fullName>
    </submittedName>
</protein>
<dbReference type="GO" id="GO:0000041">
    <property type="term" value="P:transition metal ion transport"/>
    <property type="evidence" value="ECO:0007669"/>
    <property type="project" value="InterPro"/>
</dbReference>
<evidence type="ECO:0000313" key="8">
    <source>
        <dbReference type="EMBL" id="VEN73740.1"/>
    </source>
</evidence>
<organism evidence="8">
    <name type="scientific">uncultured Desulfobacteraceae bacterium</name>
    <dbReference type="NCBI Taxonomy" id="218296"/>
    <lineage>
        <taxon>Bacteria</taxon>
        <taxon>Pseudomonadati</taxon>
        <taxon>Thermodesulfobacteriota</taxon>
        <taxon>Desulfobacteria</taxon>
        <taxon>Desulfobacterales</taxon>
        <taxon>Desulfobacteraceae</taxon>
        <taxon>environmental samples</taxon>
    </lineage>
</organism>
<keyword evidence="3" id="KW-1003">Cell membrane</keyword>
<keyword evidence="6 7" id="KW-0472">Membrane</keyword>
<evidence type="ECO:0000256" key="1">
    <source>
        <dbReference type="ARBA" id="ARBA00004651"/>
    </source>
</evidence>
<dbReference type="PANTHER" id="PTHR34229">
    <property type="entry name" value="METAL TRANSPORT PROTEIN HI_1621-RELATED"/>
    <property type="match status" value="1"/>
</dbReference>
<dbReference type="Pfam" id="PF01891">
    <property type="entry name" value="CbiM"/>
    <property type="match status" value="1"/>
</dbReference>
<evidence type="ECO:0000256" key="4">
    <source>
        <dbReference type="ARBA" id="ARBA00022692"/>
    </source>
</evidence>
<evidence type="ECO:0000256" key="3">
    <source>
        <dbReference type="ARBA" id="ARBA00022475"/>
    </source>
</evidence>
<feature type="transmembrane region" description="Helical" evidence="7">
    <location>
        <begin position="12"/>
        <end position="28"/>
    </location>
</feature>